<dbReference type="GO" id="GO:0006189">
    <property type="term" value="P:'de novo' IMP biosynthetic process"/>
    <property type="evidence" value="ECO:0007669"/>
    <property type="project" value="UniProtKB-UniRule"/>
</dbReference>
<dbReference type="InterPro" id="IPR001555">
    <property type="entry name" value="GART_AS"/>
</dbReference>
<evidence type="ECO:0000256" key="5">
    <source>
        <dbReference type="ARBA" id="ARBA00047664"/>
    </source>
</evidence>
<organism evidence="8">
    <name type="scientific">candidate division WOR-3 bacterium</name>
    <dbReference type="NCBI Taxonomy" id="2052148"/>
    <lineage>
        <taxon>Bacteria</taxon>
        <taxon>Bacteria division WOR-3</taxon>
    </lineage>
</organism>
<dbReference type="NCBIfam" id="TIGR00639">
    <property type="entry name" value="PurN"/>
    <property type="match status" value="1"/>
</dbReference>
<sequence length="208" mass="22944">MVKIGILVSGRGSNMVSIIRACNEGRIDGEVITVISDNPDAPALAKAHSLGVEAVYIDPSPGKVVLKGEGERRYIEHLKSRNVDLVCLAGFMRIVKSGLLKEFRGRIMNIHPSLLPSFPGLEAQKQAIDYGVRFSGCTVHFVDESVDGGPVILQAVVPVFQNDTPESLAERILKEEHRIYPEAIQLFAQGKLEIKGRKVFIKEDAWKR</sequence>
<feature type="domain" description="Formyl transferase N-terminal" evidence="7">
    <location>
        <begin position="3"/>
        <end position="184"/>
    </location>
</feature>
<dbReference type="CDD" id="cd08645">
    <property type="entry name" value="FMT_core_GART"/>
    <property type="match status" value="1"/>
</dbReference>
<dbReference type="EC" id="2.1.2.2" evidence="6"/>
<dbReference type="GO" id="GO:0004644">
    <property type="term" value="F:phosphoribosylglycinamide formyltransferase activity"/>
    <property type="evidence" value="ECO:0007669"/>
    <property type="project" value="UniProtKB-UniRule"/>
</dbReference>
<dbReference type="EMBL" id="DQWE01000249">
    <property type="protein sequence ID" value="HDI83157.1"/>
    <property type="molecule type" value="Genomic_DNA"/>
</dbReference>
<evidence type="ECO:0000259" key="7">
    <source>
        <dbReference type="Pfam" id="PF00551"/>
    </source>
</evidence>
<dbReference type="PANTHER" id="PTHR43369:SF2">
    <property type="entry name" value="PHOSPHORIBOSYLGLYCINAMIDE FORMYLTRANSFERASE"/>
    <property type="match status" value="1"/>
</dbReference>
<protein>
    <recommendedName>
        <fullName evidence="6">Phosphoribosylglycinamide formyltransferase</fullName>
        <ecNumber evidence="6">2.1.2.2</ecNumber>
    </recommendedName>
    <alternativeName>
        <fullName evidence="6">5'-phosphoribosylglycinamide transformylase</fullName>
    </alternativeName>
    <alternativeName>
        <fullName evidence="6">GAR transformylase</fullName>
        <shortName evidence="6">GART</shortName>
    </alternativeName>
</protein>
<dbReference type="Proteomes" id="UP000885847">
    <property type="component" value="Unassembled WGS sequence"/>
</dbReference>
<evidence type="ECO:0000256" key="4">
    <source>
        <dbReference type="ARBA" id="ARBA00038440"/>
    </source>
</evidence>
<dbReference type="InterPro" id="IPR002376">
    <property type="entry name" value="Formyl_transf_N"/>
</dbReference>
<evidence type="ECO:0000256" key="2">
    <source>
        <dbReference type="ARBA" id="ARBA00022679"/>
    </source>
</evidence>
<evidence type="ECO:0000256" key="3">
    <source>
        <dbReference type="ARBA" id="ARBA00022755"/>
    </source>
</evidence>
<proteinExistence type="inferred from homology"/>
<keyword evidence="3 6" id="KW-0658">Purine biosynthesis</keyword>
<dbReference type="InterPro" id="IPR036477">
    <property type="entry name" value="Formyl_transf_N_sf"/>
</dbReference>
<name>A0A7C0VB90_UNCW3</name>
<dbReference type="Gene3D" id="3.40.50.170">
    <property type="entry name" value="Formyl transferase, N-terminal domain"/>
    <property type="match status" value="1"/>
</dbReference>
<evidence type="ECO:0000256" key="1">
    <source>
        <dbReference type="ARBA" id="ARBA00005054"/>
    </source>
</evidence>
<feature type="binding site" evidence="6">
    <location>
        <position position="109"/>
    </location>
    <ligand>
        <name>(6R)-10-formyltetrahydrofolate</name>
        <dbReference type="ChEBI" id="CHEBI:195366"/>
    </ligand>
</feature>
<dbReference type="PANTHER" id="PTHR43369">
    <property type="entry name" value="PHOSPHORIBOSYLGLYCINAMIDE FORMYLTRANSFERASE"/>
    <property type="match status" value="1"/>
</dbReference>
<feature type="active site" description="Proton donor" evidence="6">
    <location>
        <position position="111"/>
    </location>
</feature>
<dbReference type="HAMAP" id="MF_01930">
    <property type="entry name" value="PurN"/>
    <property type="match status" value="1"/>
</dbReference>
<dbReference type="PROSITE" id="PS00373">
    <property type="entry name" value="GART"/>
    <property type="match status" value="1"/>
</dbReference>
<evidence type="ECO:0000313" key="8">
    <source>
        <dbReference type="EMBL" id="HDI83157.1"/>
    </source>
</evidence>
<comment type="catalytic activity">
    <reaction evidence="5 6">
        <text>N(1)-(5-phospho-beta-D-ribosyl)glycinamide + (6R)-10-formyltetrahydrofolate = N(2)-formyl-N(1)-(5-phospho-beta-D-ribosyl)glycinamide + (6S)-5,6,7,8-tetrahydrofolate + H(+)</text>
        <dbReference type="Rhea" id="RHEA:15053"/>
        <dbReference type="ChEBI" id="CHEBI:15378"/>
        <dbReference type="ChEBI" id="CHEBI:57453"/>
        <dbReference type="ChEBI" id="CHEBI:143788"/>
        <dbReference type="ChEBI" id="CHEBI:147286"/>
        <dbReference type="ChEBI" id="CHEBI:195366"/>
        <dbReference type="EC" id="2.1.2.2"/>
    </reaction>
</comment>
<dbReference type="UniPathway" id="UPA00074">
    <property type="reaction ID" value="UER00126"/>
</dbReference>
<dbReference type="GO" id="GO:0005737">
    <property type="term" value="C:cytoplasm"/>
    <property type="evidence" value="ECO:0007669"/>
    <property type="project" value="TreeGrafter"/>
</dbReference>
<accession>A0A7C0VB90</accession>
<comment type="pathway">
    <text evidence="1 6">Purine metabolism; IMP biosynthesis via de novo pathway; N(2)-formyl-N(1)-(5-phospho-D-ribosyl)glycinamide from N(1)-(5-phospho-D-ribosyl)glycinamide (10-formyl THF route): step 1/1.</text>
</comment>
<dbReference type="AlphaFoldDB" id="A0A7C0VB90"/>
<feature type="site" description="Raises pKa of active site His" evidence="6">
    <location>
        <position position="147"/>
    </location>
</feature>
<gene>
    <name evidence="6" type="primary">purN</name>
    <name evidence="8" type="ORF">ENF18_05140</name>
</gene>
<dbReference type="SUPFAM" id="SSF53328">
    <property type="entry name" value="Formyltransferase"/>
    <property type="match status" value="1"/>
</dbReference>
<dbReference type="InterPro" id="IPR004607">
    <property type="entry name" value="GART"/>
</dbReference>
<dbReference type="Pfam" id="PF00551">
    <property type="entry name" value="Formyl_trans_N"/>
    <property type="match status" value="1"/>
</dbReference>
<feature type="binding site" evidence="6">
    <location>
        <position position="63"/>
    </location>
    <ligand>
        <name>(6R)-10-formyltetrahydrofolate</name>
        <dbReference type="ChEBI" id="CHEBI:195366"/>
    </ligand>
</feature>
<comment type="caution">
    <text evidence="8">The sequence shown here is derived from an EMBL/GenBank/DDBJ whole genome shotgun (WGS) entry which is preliminary data.</text>
</comment>
<comment type="function">
    <text evidence="6">Catalyzes the transfer of a formyl group from 10-formyltetrahydrofolate to 5-phospho-ribosyl-glycinamide (GAR), producing 5-phospho-ribosyl-N-formylglycinamide (FGAR) and tetrahydrofolate.</text>
</comment>
<feature type="binding site" evidence="6">
    <location>
        <begin position="92"/>
        <end position="95"/>
    </location>
    <ligand>
        <name>(6R)-10-formyltetrahydrofolate</name>
        <dbReference type="ChEBI" id="CHEBI:195366"/>
    </ligand>
</feature>
<reference evidence="8" key="1">
    <citation type="journal article" date="2020" name="mSystems">
        <title>Genome- and Community-Level Interaction Insights into Carbon Utilization and Element Cycling Functions of Hydrothermarchaeota in Hydrothermal Sediment.</title>
        <authorList>
            <person name="Zhou Z."/>
            <person name="Liu Y."/>
            <person name="Xu W."/>
            <person name="Pan J."/>
            <person name="Luo Z.H."/>
            <person name="Li M."/>
        </authorList>
    </citation>
    <scope>NUCLEOTIDE SEQUENCE [LARGE SCALE GENOMIC DNA]</scope>
    <source>
        <strain evidence="8">HyVt-102</strain>
    </source>
</reference>
<comment type="similarity">
    <text evidence="4 6">Belongs to the GART family.</text>
</comment>
<feature type="binding site" evidence="6">
    <location>
        <begin position="12"/>
        <end position="14"/>
    </location>
    <ligand>
        <name>N(1)-(5-phospho-beta-D-ribosyl)glycinamide</name>
        <dbReference type="ChEBI" id="CHEBI:143788"/>
    </ligand>
</feature>
<evidence type="ECO:0000256" key="6">
    <source>
        <dbReference type="HAMAP-Rule" id="MF_01930"/>
    </source>
</evidence>
<keyword evidence="2 6" id="KW-0808">Transferase</keyword>